<evidence type="ECO:0000313" key="2">
    <source>
        <dbReference type="EMBL" id="MCA2018558.1"/>
    </source>
</evidence>
<dbReference type="EMBL" id="JAIWIU010000181">
    <property type="protein sequence ID" value="MCA2018558.1"/>
    <property type="molecule type" value="Genomic_DNA"/>
</dbReference>
<dbReference type="RefSeq" id="WP_225251930.1">
    <property type="nucleotide sequence ID" value="NZ_JAIWIU010000181.1"/>
</dbReference>
<feature type="compositionally biased region" description="Polar residues" evidence="1">
    <location>
        <begin position="129"/>
        <end position="138"/>
    </location>
</feature>
<reference evidence="3" key="1">
    <citation type="submission" date="2023-07" db="EMBL/GenBank/DDBJ databases">
        <title>Molecular identification of indigenous halophilic bacteria isolated from red sea cost, biodegradation of synthetic dyes and assessment of degraded metabolite toxicity.</title>
        <authorList>
            <person name="Chaieb K."/>
            <person name="Altayb H.N."/>
        </authorList>
    </citation>
    <scope>NUCLEOTIDE SEQUENCE [LARGE SCALE GENOMIC DNA]</scope>
    <source>
        <strain evidence="3">K20</strain>
    </source>
</reference>
<evidence type="ECO:0000256" key="1">
    <source>
        <dbReference type="SAM" id="MobiDB-lite"/>
    </source>
</evidence>
<protein>
    <recommendedName>
        <fullName evidence="4">DnaT DNA-binding domain-containing protein</fullName>
    </recommendedName>
</protein>
<evidence type="ECO:0008006" key="4">
    <source>
        <dbReference type="Google" id="ProtNLM"/>
    </source>
</evidence>
<name>A0ABS7YS88_9VIBR</name>
<comment type="caution">
    <text evidence="2">The sequence shown here is derived from an EMBL/GenBank/DDBJ whole genome shotgun (WGS) entry which is preliminary data.</text>
</comment>
<proteinExistence type="predicted"/>
<sequence>MSSKLTHLVWNYRTDKVEDKLMLLALAELSDRKGAFETSIAELAELTSMSSGMVKTVLSHFANSRIKLVKLPPREPQRDTEPFAGLLTIDGPQARTLPVVEMDLMEMAREQNERLNQNKKNNHGKLNRSQRSQITPLNRSREEKQYNVLEIYMEKIPDWAEGLMFKKGVHGRQDIWDAFVVDVHGTGEKIFSQTQLINRLHQKIAYFKGQSFSNLEQNVPSRPAKQSALSAFEEKYQDYLYDEHDD</sequence>
<keyword evidence="3" id="KW-1185">Reference proteome</keyword>
<accession>A0ABS7YS88</accession>
<feature type="region of interest" description="Disordered" evidence="1">
    <location>
        <begin position="115"/>
        <end position="139"/>
    </location>
</feature>
<organism evidence="2 3">
    <name type="scientific">Vibrio tritonius</name>
    <dbReference type="NCBI Taxonomy" id="1435069"/>
    <lineage>
        <taxon>Bacteria</taxon>
        <taxon>Pseudomonadati</taxon>
        <taxon>Pseudomonadota</taxon>
        <taxon>Gammaproteobacteria</taxon>
        <taxon>Vibrionales</taxon>
        <taxon>Vibrionaceae</taxon>
        <taxon>Vibrio</taxon>
    </lineage>
</organism>
<evidence type="ECO:0000313" key="3">
    <source>
        <dbReference type="Proteomes" id="UP001199044"/>
    </source>
</evidence>
<gene>
    <name evidence="2" type="ORF">LDJ79_20755</name>
</gene>
<dbReference type="Proteomes" id="UP001199044">
    <property type="component" value="Unassembled WGS sequence"/>
</dbReference>